<accession>A0A2T0JYL2</accession>
<dbReference type="Proteomes" id="UP000239415">
    <property type="component" value="Unassembled WGS sequence"/>
</dbReference>
<dbReference type="PANTHER" id="PTHR30204:SF93">
    <property type="entry name" value="HTH MERR-TYPE DOMAIN-CONTAINING PROTEIN"/>
    <property type="match status" value="1"/>
</dbReference>
<dbReference type="AlphaFoldDB" id="A0A2T0JYL2"/>
<dbReference type="Pfam" id="PF13411">
    <property type="entry name" value="MerR_1"/>
    <property type="match status" value="1"/>
</dbReference>
<comment type="caution">
    <text evidence="3">The sequence shown here is derived from an EMBL/GenBank/DDBJ whole genome shotgun (WGS) entry which is preliminary data.</text>
</comment>
<evidence type="ECO:0000313" key="3">
    <source>
        <dbReference type="EMBL" id="PRX14618.1"/>
    </source>
</evidence>
<reference evidence="3 4" key="1">
    <citation type="submission" date="2018-03" db="EMBL/GenBank/DDBJ databases">
        <title>Genomic Encyclopedia of Archaeal and Bacterial Type Strains, Phase II (KMG-II): from individual species to whole genera.</title>
        <authorList>
            <person name="Goeker M."/>
        </authorList>
    </citation>
    <scope>NUCLEOTIDE SEQUENCE [LARGE SCALE GENOMIC DNA]</scope>
    <source>
        <strain evidence="3 4">DSM 43146</strain>
    </source>
</reference>
<gene>
    <name evidence="3" type="ORF">CLV67_1232</name>
</gene>
<feature type="domain" description="HTH merR-type" evidence="2">
    <location>
        <begin position="1"/>
        <end position="68"/>
    </location>
</feature>
<evidence type="ECO:0000259" key="2">
    <source>
        <dbReference type="PROSITE" id="PS50937"/>
    </source>
</evidence>
<dbReference type="PANTHER" id="PTHR30204">
    <property type="entry name" value="REDOX-CYCLING DRUG-SENSING TRANSCRIPTIONAL ACTIVATOR SOXR"/>
    <property type="match status" value="1"/>
</dbReference>
<dbReference type="PROSITE" id="PS50937">
    <property type="entry name" value="HTH_MERR_2"/>
    <property type="match status" value="1"/>
</dbReference>
<dbReference type="InterPro" id="IPR047057">
    <property type="entry name" value="MerR_fam"/>
</dbReference>
<keyword evidence="1 3" id="KW-0238">DNA-binding</keyword>
<dbReference type="OrthoDB" id="3824912at2"/>
<name>A0A2T0JYL2_9ACTN</name>
<evidence type="ECO:0000313" key="4">
    <source>
        <dbReference type="Proteomes" id="UP000239415"/>
    </source>
</evidence>
<dbReference type="SUPFAM" id="SSF46955">
    <property type="entry name" value="Putative DNA-binding domain"/>
    <property type="match status" value="1"/>
</dbReference>
<dbReference type="GO" id="GO:0003677">
    <property type="term" value="F:DNA binding"/>
    <property type="evidence" value="ECO:0007669"/>
    <property type="project" value="UniProtKB-KW"/>
</dbReference>
<evidence type="ECO:0000256" key="1">
    <source>
        <dbReference type="ARBA" id="ARBA00023125"/>
    </source>
</evidence>
<protein>
    <submittedName>
        <fullName evidence="3">DNA-binding transcriptional MerR regulator</fullName>
    </submittedName>
</protein>
<organism evidence="3 4">
    <name type="scientific">Actinoplanes italicus</name>
    <dbReference type="NCBI Taxonomy" id="113567"/>
    <lineage>
        <taxon>Bacteria</taxon>
        <taxon>Bacillati</taxon>
        <taxon>Actinomycetota</taxon>
        <taxon>Actinomycetes</taxon>
        <taxon>Micromonosporales</taxon>
        <taxon>Micromonosporaceae</taxon>
        <taxon>Actinoplanes</taxon>
    </lineage>
</organism>
<keyword evidence="4" id="KW-1185">Reference proteome</keyword>
<dbReference type="GO" id="GO:0003700">
    <property type="term" value="F:DNA-binding transcription factor activity"/>
    <property type="evidence" value="ECO:0007669"/>
    <property type="project" value="InterPro"/>
</dbReference>
<sequence length="130" mass="15160">MKIGELAKRTEVPTRMLRYYEEQGLITPRRQQNGYREYDEYLVDRVKKIRGLLDSGIPTRIIGDMLPCLNQPQEIVVADPDPELRAMLVRERDRMTERIALLEHHTHALTQYIAAMDRSLAATTETRLPQ</sequence>
<dbReference type="Gene3D" id="1.10.1660.10">
    <property type="match status" value="1"/>
</dbReference>
<dbReference type="InterPro" id="IPR000551">
    <property type="entry name" value="MerR-type_HTH_dom"/>
</dbReference>
<dbReference type="EMBL" id="PVMZ01000023">
    <property type="protein sequence ID" value="PRX14618.1"/>
    <property type="molecule type" value="Genomic_DNA"/>
</dbReference>
<dbReference type="PRINTS" id="PR00040">
    <property type="entry name" value="HTHMERR"/>
</dbReference>
<proteinExistence type="predicted"/>
<dbReference type="SMART" id="SM00422">
    <property type="entry name" value="HTH_MERR"/>
    <property type="match status" value="1"/>
</dbReference>
<dbReference type="InterPro" id="IPR009061">
    <property type="entry name" value="DNA-bd_dom_put_sf"/>
</dbReference>
<dbReference type="RefSeq" id="WP_106328288.1">
    <property type="nucleotide sequence ID" value="NZ_BOMO01000136.1"/>
</dbReference>